<proteinExistence type="predicted"/>
<dbReference type="OrthoDB" id="363185at2759"/>
<dbReference type="EMBL" id="KZ824267">
    <property type="protein sequence ID" value="RAL17677.1"/>
    <property type="molecule type" value="Genomic_DNA"/>
</dbReference>
<dbReference type="STRING" id="1450537.A0A395IBU8"/>
<dbReference type="Proteomes" id="UP000248961">
    <property type="component" value="Unassembled WGS sequence"/>
</dbReference>
<dbReference type="GeneID" id="37200898"/>
<evidence type="ECO:0000313" key="2">
    <source>
        <dbReference type="Proteomes" id="UP000248961"/>
    </source>
</evidence>
<gene>
    <name evidence="1" type="ORF">BO97DRAFT_419908</name>
</gene>
<reference evidence="1 2" key="1">
    <citation type="submission" date="2018-02" db="EMBL/GenBank/DDBJ databases">
        <title>The genomes of Aspergillus section Nigri reveals drivers in fungal speciation.</title>
        <authorList>
            <consortium name="DOE Joint Genome Institute"/>
            <person name="Vesth T.C."/>
            <person name="Nybo J."/>
            <person name="Theobald S."/>
            <person name="Brandl J."/>
            <person name="Frisvad J.C."/>
            <person name="Nielsen K.F."/>
            <person name="Lyhne E.K."/>
            <person name="Kogle M.E."/>
            <person name="Kuo A."/>
            <person name="Riley R."/>
            <person name="Clum A."/>
            <person name="Nolan M."/>
            <person name="Lipzen A."/>
            <person name="Salamov A."/>
            <person name="Henrissat B."/>
            <person name="Wiebenga A."/>
            <person name="De vries R.P."/>
            <person name="Grigoriev I.V."/>
            <person name="Mortensen U.H."/>
            <person name="Andersen M.R."/>
            <person name="Baker S.E."/>
        </authorList>
    </citation>
    <scope>NUCLEOTIDE SEQUENCE [LARGE SCALE GENOMIC DNA]</scope>
    <source>
        <strain evidence="1 2">CBS 101889</strain>
    </source>
</reference>
<name>A0A395IBU8_ASPHC</name>
<organism evidence="1 2">
    <name type="scientific">Aspergillus homomorphus (strain CBS 101889)</name>
    <dbReference type="NCBI Taxonomy" id="1450537"/>
    <lineage>
        <taxon>Eukaryota</taxon>
        <taxon>Fungi</taxon>
        <taxon>Dikarya</taxon>
        <taxon>Ascomycota</taxon>
        <taxon>Pezizomycotina</taxon>
        <taxon>Eurotiomycetes</taxon>
        <taxon>Eurotiomycetidae</taxon>
        <taxon>Eurotiales</taxon>
        <taxon>Aspergillaceae</taxon>
        <taxon>Aspergillus</taxon>
        <taxon>Aspergillus subgen. Circumdati</taxon>
    </lineage>
</organism>
<accession>A0A395IBU8</accession>
<dbReference type="RefSeq" id="XP_025556831.1">
    <property type="nucleotide sequence ID" value="XM_025696609.1"/>
</dbReference>
<evidence type="ECO:0000313" key="1">
    <source>
        <dbReference type="EMBL" id="RAL17677.1"/>
    </source>
</evidence>
<protein>
    <submittedName>
        <fullName evidence="1">Uncharacterized protein</fullName>
    </submittedName>
</protein>
<keyword evidence="2" id="KW-1185">Reference proteome</keyword>
<sequence length="436" mass="48952">MENHPGGIAKLEDRSLPRVVCSAITISSPLPSTSSFYSLLPSQPHQPPPSDRHALLTLSTYLRELLPLNVLKYLSERLNGASDMATLDSLKQALRQTAKTEAPSSLSKQPLSDTQQSAGFDILSSRLPTPQNSVTPHLSQLLSPLFDSRDRISVLEIEPGPRSVLDHVSHRMRQKIRRYTLLEPNSLFLASVKTWLHPDSETVSPLPGLERLPEYHRTLLGLDNNAPSDSSTSTDDSNGEYDIIFFSSGMYCRLRKKSIERALAMLGERPGDGKVIVFHNPNLRIDGLVCHETASFSTGDVLVADNDETLDRFALFMAGFVIEDKDEDKTIRAEWRTVCRILGRRDESYLEHLLFSMPNTMTVFTRHATTVSELTTQVPLVDENKAVKDRDARLHPPAAIVKPTEIKHVQECVRWALKYKFSLTVIDDVHRSIHFL</sequence>
<dbReference type="VEuPathDB" id="FungiDB:BO97DRAFT_419908"/>
<dbReference type="AlphaFoldDB" id="A0A395IBU8"/>